<reference evidence="1 2" key="1">
    <citation type="journal article" date="2021" name="J. Hered.">
        <title>A chromosome-level genome assembly of the parasitoid wasp, Cotesia glomerata (Hymenoptera: Braconidae).</title>
        <authorList>
            <person name="Pinto B.J."/>
            <person name="Weis J.J."/>
            <person name="Gamble T."/>
            <person name="Ode P.J."/>
            <person name="Paul R."/>
            <person name="Zaspel J.M."/>
        </authorList>
    </citation>
    <scope>NUCLEOTIDE SEQUENCE [LARGE SCALE GENOMIC DNA]</scope>
    <source>
        <strain evidence="1">CgM1</strain>
    </source>
</reference>
<dbReference type="Proteomes" id="UP000826195">
    <property type="component" value="Unassembled WGS sequence"/>
</dbReference>
<protein>
    <submittedName>
        <fullName evidence="1">Uncharacterized protein</fullName>
    </submittedName>
</protein>
<name>A0AAV7HHU2_COTGL</name>
<evidence type="ECO:0000313" key="2">
    <source>
        <dbReference type="Proteomes" id="UP000826195"/>
    </source>
</evidence>
<dbReference type="EMBL" id="JAHXZJ010002609">
    <property type="protein sequence ID" value="KAH0539686.1"/>
    <property type="molecule type" value="Genomic_DNA"/>
</dbReference>
<dbReference type="AlphaFoldDB" id="A0AAV7HHU2"/>
<accession>A0AAV7HHU2</accession>
<comment type="caution">
    <text evidence="1">The sequence shown here is derived from an EMBL/GenBank/DDBJ whole genome shotgun (WGS) entry which is preliminary data.</text>
</comment>
<sequence>MERHAKSRVWIFKSQEPEPVSSVTLSLISHLHLQPQVGKSSDSISQQKRTPGEFLSAGAAAARDHLRQFIFMPYYSVR</sequence>
<evidence type="ECO:0000313" key="1">
    <source>
        <dbReference type="EMBL" id="KAH0539686.1"/>
    </source>
</evidence>
<keyword evidence="2" id="KW-1185">Reference proteome</keyword>
<proteinExistence type="predicted"/>
<gene>
    <name evidence="1" type="ORF">KQX54_007290</name>
</gene>
<organism evidence="1 2">
    <name type="scientific">Cotesia glomerata</name>
    <name type="common">Lepidopteran parasitic wasp</name>
    <name type="synonym">Apanteles glomeratus</name>
    <dbReference type="NCBI Taxonomy" id="32391"/>
    <lineage>
        <taxon>Eukaryota</taxon>
        <taxon>Metazoa</taxon>
        <taxon>Ecdysozoa</taxon>
        <taxon>Arthropoda</taxon>
        <taxon>Hexapoda</taxon>
        <taxon>Insecta</taxon>
        <taxon>Pterygota</taxon>
        <taxon>Neoptera</taxon>
        <taxon>Endopterygota</taxon>
        <taxon>Hymenoptera</taxon>
        <taxon>Apocrita</taxon>
        <taxon>Ichneumonoidea</taxon>
        <taxon>Braconidae</taxon>
        <taxon>Microgastrinae</taxon>
        <taxon>Cotesia</taxon>
    </lineage>
</organism>